<evidence type="ECO:0000313" key="2">
    <source>
        <dbReference type="Proteomes" id="UP001164803"/>
    </source>
</evidence>
<protein>
    <submittedName>
        <fullName evidence="1">Uncharacterized protein</fullName>
    </submittedName>
</protein>
<dbReference type="Proteomes" id="UP001164803">
    <property type="component" value="Chromosome"/>
</dbReference>
<proteinExistence type="predicted"/>
<reference evidence="1" key="1">
    <citation type="submission" date="2022-08" db="EMBL/GenBank/DDBJ databases">
        <title>Alicyclobacillus dauci DSM2870, complete genome.</title>
        <authorList>
            <person name="Wang Q."/>
            <person name="Cai R."/>
            <person name="Wang Z."/>
        </authorList>
    </citation>
    <scope>NUCLEOTIDE SEQUENCE</scope>
    <source>
        <strain evidence="1">DSM 28700</strain>
    </source>
</reference>
<keyword evidence="2" id="KW-1185">Reference proteome</keyword>
<gene>
    <name evidence="1" type="ORF">NZD86_18305</name>
</gene>
<organism evidence="1 2">
    <name type="scientific">Alicyclobacillus dauci</name>
    <dbReference type="NCBI Taxonomy" id="1475485"/>
    <lineage>
        <taxon>Bacteria</taxon>
        <taxon>Bacillati</taxon>
        <taxon>Bacillota</taxon>
        <taxon>Bacilli</taxon>
        <taxon>Bacillales</taxon>
        <taxon>Alicyclobacillaceae</taxon>
        <taxon>Alicyclobacillus</taxon>
    </lineage>
</organism>
<dbReference type="RefSeq" id="WP_268043497.1">
    <property type="nucleotide sequence ID" value="NZ_CP104064.1"/>
</dbReference>
<sequence>MQNQQVIEQTLQNYELANAALLDVWNNLTDEEIDMVLEKQQNRLEQIAERAYSEETTSDAQSEAFLNTLERFENANRHLYEHWDTISFDQRLDLLQKQWNRLQELRNRVVH</sequence>
<name>A0ABY6Z1T3_9BACL</name>
<accession>A0ABY6Z1T3</accession>
<dbReference type="EMBL" id="CP104064">
    <property type="protein sequence ID" value="WAH36176.1"/>
    <property type="molecule type" value="Genomic_DNA"/>
</dbReference>
<evidence type="ECO:0000313" key="1">
    <source>
        <dbReference type="EMBL" id="WAH36176.1"/>
    </source>
</evidence>